<evidence type="ECO:0000313" key="2">
    <source>
        <dbReference type="Proteomes" id="UP000140838"/>
    </source>
</evidence>
<proteinExistence type="predicted"/>
<dbReference type="Pfam" id="PF03287">
    <property type="entry name" value="Pox_C7_F8A"/>
    <property type="match status" value="1"/>
</dbReference>
<evidence type="ECO:0000313" key="1">
    <source>
        <dbReference type="EMBL" id="AID46955.1"/>
    </source>
</evidence>
<reference evidence="1 2" key="1">
    <citation type="journal article" date="2014" name="BMC Genomics">
        <title>The complete genome sequences of poxviruses isolated from a penguin and a pigeon in South Africa and comparison to other sequenced avipoxviruses.</title>
        <authorList>
            <person name="Offerman K."/>
            <person name="Carulei O."/>
            <person name="van der Walt A.P."/>
            <person name="Douglass N."/>
            <person name="Williamson A.L."/>
        </authorList>
    </citation>
    <scope>NUCLEOTIDE SEQUENCE [LARGE SCALE GENOMIC DNA]</scope>
    <source>
        <strain evidence="1">PSan92</strain>
    </source>
</reference>
<name>A0A068EH88_9POXV</name>
<dbReference type="EMBL" id="KJ859677">
    <property type="protein sequence ID" value="AID46955.1"/>
    <property type="molecule type" value="Genomic_DNA"/>
</dbReference>
<accession>A0A068EH88</accession>
<dbReference type="GeneID" id="19738237"/>
<dbReference type="RefSeq" id="YP_009046213.1">
    <property type="nucleotide sequence ID" value="NC_024446.1"/>
</dbReference>
<organism evidence="1 2">
    <name type="scientific">Penguinpox virus</name>
    <dbReference type="NCBI Taxonomy" id="648998"/>
    <lineage>
        <taxon>Viruses</taxon>
        <taxon>Varidnaviria</taxon>
        <taxon>Bamfordvirae</taxon>
        <taxon>Nucleocytoviricota</taxon>
        <taxon>Pokkesviricetes</taxon>
        <taxon>Chitovirales</taxon>
        <taxon>Poxviridae</taxon>
        <taxon>Chordopoxvirinae</taxon>
        <taxon>Avipoxvirus</taxon>
        <taxon>Avipoxvirus penguinpox</taxon>
    </lineage>
</organism>
<gene>
    <name evidence="1" type="ORF">pepv_231</name>
</gene>
<dbReference type="Proteomes" id="UP000140838">
    <property type="component" value="Genome"/>
</dbReference>
<dbReference type="KEGG" id="vg:19738237"/>
<protein>
    <submittedName>
        <fullName evidence="1">Host range protein</fullName>
    </submittedName>
</protein>
<keyword evidence="2" id="KW-1185">Reference proteome</keyword>
<dbReference type="PIRSF" id="PIRSF003779">
    <property type="entry name" value="VAC_C7L"/>
    <property type="match status" value="1"/>
</dbReference>
<dbReference type="GO" id="GO:0016032">
    <property type="term" value="P:viral process"/>
    <property type="evidence" value="ECO:0007669"/>
    <property type="project" value="InterPro"/>
</dbReference>
<sequence>MMDDDVRHLLSIEIPDKKVRFDNINLKEGDSYGCTIFVAVNGRKEITLLIYLYPDWSEVSFIKPVVVTVNNISIHVSELLNSMFLIVYSVTFEINECAYIEIFSDEVNTSKYPTLMMDMKRNMYSVIDKAETCAHVVIDNKEK</sequence>
<dbReference type="InterPro" id="IPR004967">
    <property type="entry name" value="Poxvirus_C7/F8A"/>
</dbReference>